<dbReference type="EnsemblPlants" id="AVESA.00010b.r2.6DG1185750.1">
    <property type="protein sequence ID" value="AVESA.00010b.r2.6DG1185750.1.CDS"/>
    <property type="gene ID" value="AVESA.00010b.r2.6DG1185750"/>
</dbReference>
<proteinExistence type="predicted"/>
<reference evidence="1" key="2">
    <citation type="submission" date="2025-09" db="UniProtKB">
        <authorList>
            <consortium name="EnsemblPlants"/>
        </authorList>
    </citation>
    <scope>IDENTIFICATION</scope>
</reference>
<dbReference type="Proteomes" id="UP001732700">
    <property type="component" value="Chromosome 6D"/>
</dbReference>
<reference evidence="1" key="1">
    <citation type="submission" date="2021-05" db="EMBL/GenBank/DDBJ databases">
        <authorList>
            <person name="Scholz U."/>
            <person name="Mascher M."/>
            <person name="Fiebig A."/>
        </authorList>
    </citation>
    <scope>NUCLEOTIDE SEQUENCE [LARGE SCALE GENOMIC DNA]</scope>
</reference>
<sequence>MYSSTLVYRIVWVMVVHCLRDRMASQVNVTYFYRLNNCVHLCLALWYSLCVASLLLCLGLSVSGLTRHKMLVSNPPFVFLFRRYQNVVEVFLFLPDASPCGVLRPYNASRLRLSKQRDQSDEARQHTATHRAEFVTGHMALARLCLSRALAGRAPALVRPAAACSHGGLDLRHLFSSEATGRTSCREVPVADRSGSNTATHFPWRDLRVRDLVPFRLVDGLGSALSHVAETLSRPLLGKVWEAEDVYRLRFEVPGLGKDDVRVTVEDGALVIRGEKAVVEEDDDDGEWWSASSYGCYHASLLLPEDARADGITAEVKDGVLYVSVPRAPRRERTVTEVEVR</sequence>
<name>A0ACD5ZN06_AVESA</name>
<protein>
    <submittedName>
        <fullName evidence="1">Uncharacterized protein</fullName>
    </submittedName>
</protein>
<accession>A0ACD5ZN06</accession>
<evidence type="ECO:0000313" key="1">
    <source>
        <dbReference type="EnsemblPlants" id="AVESA.00010b.r2.6DG1185750.1.CDS"/>
    </source>
</evidence>
<keyword evidence="2" id="KW-1185">Reference proteome</keyword>
<evidence type="ECO:0000313" key="2">
    <source>
        <dbReference type="Proteomes" id="UP001732700"/>
    </source>
</evidence>
<organism evidence="1 2">
    <name type="scientific">Avena sativa</name>
    <name type="common">Oat</name>
    <dbReference type="NCBI Taxonomy" id="4498"/>
    <lineage>
        <taxon>Eukaryota</taxon>
        <taxon>Viridiplantae</taxon>
        <taxon>Streptophyta</taxon>
        <taxon>Embryophyta</taxon>
        <taxon>Tracheophyta</taxon>
        <taxon>Spermatophyta</taxon>
        <taxon>Magnoliopsida</taxon>
        <taxon>Liliopsida</taxon>
        <taxon>Poales</taxon>
        <taxon>Poaceae</taxon>
        <taxon>BOP clade</taxon>
        <taxon>Pooideae</taxon>
        <taxon>Poodae</taxon>
        <taxon>Poeae</taxon>
        <taxon>Poeae Chloroplast Group 1 (Aveneae type)</taxon>
        <taxon>Aveninae</taxon>
        <taxon>Avena</taxon>
    </lineage>
</organism>